<sequence length="197" mass="22662">MARLIIFFLGVVMVDAYSRHPKFPKFAASEETEVQSVIKNVTCNSSHDKLRNDLIVKARCGEPKEVFEKLNLKGSYLQVSPSHVWVKRCVGLCDYEASGSQCTPTRIRKEQIPVRIFNLKTKKETCSTYEMDVHESCGCCLVGAKDCVAPKVFNPRKCSCQCPNMEERRQCLKKRNMNMRWNRSKCACEPRKRVTSW</sequence>
<evidence type="ECO:0000256" key="4">
    <source>
        <dbReference type="SAM" id="SignalP"/>
    </source>
</evidence>
<dbReference type="InterPro" id="IPR029034">
    <property type="entry name" value="Cystine-knot_cytokine"/>
</dbReference>
<keyword evidence="3 4" id="KW-0732">Signal</keyword>
<accession>A0AAV1J822</accession>
<dbReference type="SUPFAM" id="SSF57501">
    <property type="entry name" value="Cystine-knot cytokines"/>
    <property type="match status" value="1"/>
</dbReference>
<keyword evidence="2" id="KW-0964">Secreted</keyword>
<evidence type="ECO:0000256" key="3">
    <source>
        <dbReference type="ARBA" id="ARBA00022729"/>
    </source>
</evidence>
<comment type="subcellular location">
    <subcellularLocation>
        <location evidence="1">Secreted</location>
    </subcellularLocation>
</comment>
<evidence type="ECO:0000313" key="5">
    <source>
        <dbReference type="EMBL" id="CAK1544770.1"/>
    </source>
</evidence>
<dbReference type="EMBL" id="CAVLEF010000006">
    <property type="protein sequence ID" value="CAK1544770.1"/>
    <property type="molecule type" value="Genomic_DNA"/>
</dbReference>
<evidence type="ECO:0008006" key="7">
    <source>
        <dbReference type="Google" id="ProtNLM"/>
    </source>
</evidence>
<feature type="signal peptide" evidence="4">
    <location>
        <begin position="1"/>
        <end position="16"/>
    </location>
</feature>
<dbReference type="Proteomes" id="UP001497472">
    <property type="component" value="Unassembled WGS sequence"/>
</dbReference>
<gene>
    <name evidence="5" type="ORF">LNINA_LOCUS4490</name>
</gene>
<name>A0AAV1J822_9NEOP</name>
<evidence type="ECO:0000313" key="6">
    <source>
        <dbReference type="Proteomes" id="UP001497472"/>
    </source>
</evidence>
<reference evidence="5 6" key="1">
    <citation type="submission" date="2023-11" db="EMBL/GenBank/DDBJ databases">
        <authorList>
            <person name="Okamura Y."/>
        </authorList>
    </citation>
    <scope>NUCLEOTIDE SEQUENCE [LARGE SCALE GENOMIC DNA]</scope>
</reference>
<keyword evidence="6" id="KW-1185">Reference proteome</keyword>
<feature type="chain" id="PRO_5043326165" description="Platelet-derived growth factor (PDGF) family profile domain-containing protein" evidence="4">
    <location>
        <begin position="17"/>
        <end position="197"/>
    </location>
</feature>
<proteinExistence type="predicted"/>
<organism evidence="5 6">
    <name type="scientific">Leptosia nina</name>
    <dbReference type="NCBI Taxonomy" id="320188"/>
    <lineage>
        <taxon>Eukaryota</taxon>
        <taxon>Metazoa</taxon>
        <taxon>Ecdysozoa</taxon>
        <taxon>Arthropoda</taxon>
        <taxon>Hexapoda</taxon>
        <taxon>Insecta</taxon>
        <taxon>Pterygota</taxon>
        <taxon>Neoptera</taxon>
        <taxon>Endopterygota</taxon>
        <taxon>Lepidoptera</taxon>
        <taxon>Glossata</taxon>
        <taxon>Ditrysia</taxon>
        <taxon>Papilionoidea</taxon>
        <taxon>Pieridae</taxon>
        <taxon>Pierinae</taxon>
        <taxon>Leptosia</taxon>
    </lineage>
</organism>
<dbReference type="GO" id="GO:0005576">
    <property type="term" value="C:extracellular region"/>
    <property type="evidence" value="ECO:0007669"/>
    <property type="project" value="UniProtKB-SubCell"/>
</dbReference>
<evidence type="ECO:0000256" key="2">
    <source>
        <dbReference type="ARBA" id="ARBA00022525"/>
    </source>
</evidence>
<dbReference type="InterPro" id="IPR004153">
    <property type="entry name" value="CXCXC_repeat"/>
</dbReference>
<comment type="caution">
    <text evidence="5">The sequence shown here is derived from an EMBL/GenBank/DDBJ whole genome shotgun (WGS) entry which is preliminary data.</text>
</comment>
<dbReference type="Pfam" id="PF03128">
    <property type="entry name" value="CXCXC"/>
    <property type="match status" value="1"/>
</dbReference>
<dbReference type="Gene3D" id="2.10.90.10">
    <property type="entry name" value="Cystine-knot cytokines"/>
    <property type="match status" value="1"/>
</dbReference>
<dbReference type="AlphaFoldDB" id="A0AAV1J822"/>
<evidence type="ECO:0000256" key="1">
    <source>
        <dbReference type="ARBA" id="ARBA00004613"/>
    </source>
</evidence>
<protein>
    <recommendedName>
        <fullName evidence="7">Platelet-derived growth factor (PDGF) family profile domain-containing protein</fullName>
    </recommendedName>
</protein>